<evidence type="ECO:0000313" key="3">
    <source>
        <dbReference type="Proteomes" id="UP000693941"/>
    </source>
</evidence>
<dbReference type="EMBL" id="CP077713">
    <property type="protein sequence ID" value="QXJ36559.1"/>
    <property type="molecule type" value="Genomic_DNA"/>
</dbReference>
<reference evidence="1 4" key="1">
    <citation type="journal article" date="2021" name="Environ. Microbiol.">
        <title>New insights into the diversity and evolution of the archaeal mobilome from three complete genomes of Saccharolobus shibatae.</title>
        <authorList>
            <person name="Medvedeva S."/>
            <person name="Brandt D."/>
            <person name="Cvirkaite-Krupovic V."/>
            <person name="Liu Y."/>
            <person name="Severinov K."/>
            <person name="Ishino S."/>
            <person name="Ishino Y."/>
            <person name="Prangishvili D."/>
            <person name="Kalinowski J."/>
            <person name="Krupovic M."/>
        </authorList>
    </citation>
    <scope>NUCLEOTIDE SEQUENCE</scope>
    <source>
        <strain evidence="1">BEU9</strain>
        <strain evidence="2 4">S38A</strain>
    </source>
</reference>
<proteinExistence type="predicted"/>
<dbReference type="Pfam" id="PF09138">
    <property type="entry name" value="Urm1"/>
    <property type="match status" value="1"/>
</dbReference>
<dbReference type="RefSeq" id="WP_218258908.1">
    <property type="nucleotide sequence ID" value="NZ_CP077713.1"/>
</dbReference>
<evidence type="ECO:0000313" key="2">
    <source>
        <dbReference type="EMBL" id="QXJ36559.1"/>
    </source>
</evidence>
<name>A0A8F5BY12_9CREN</name>
<dbReference type="CDD" id="cd17040">
    <property type="entry name" value="Ubl_MoaD_like"/>
    <property type="match status" value="1"/>
</dbReference>
<dbReference type="InterPro" id="IPR015221">
    <property type="entry name" value="Urm1"/>
</dbReference>
<dbReference type="GO" id="GO:0034227">
    <property type="term" value="P:tRNA thio-modification"/>
    <property type="evidence" value="ECO:0007669"/>
    <property type="project" value="InterPro"/>
</dbReference>
<accession>A0A8F5BY12</accession>
<dbReference type="GeneID" id="65564661"/>
<dbReference type="AlphaFoldDB" id="A0A8F5BY12"/>
<sequence length="83" mass="9500">MPKVILKGPLVSQLNCREIDVSDKELFNVLLKIDGEKHLILDHNNQIKSGIIILINGKDWRLYDNQFLNENDIIEIIPINHGG</sequence>
<dbReference type="GO" id="GO:0005737">
    <property type="term" value="C:cytoplasm"/>
    <property type="evidence" value="ECO:0007669"/>
    <property type="project" value="InterPro"/>
</dbReference>
<evidence type="ECO:0000313" key="1">
    <source>
        <dbReference type="EMBL" id="QXJ33444.1"/>
    </source>
</evidence>
<dbReference type="EMBL" id="CP077715">
    <property type="protein sequence ID" value="QXJ33444.1"/>
    <property type="molecule type" value="Genomic_DNA"/>
</dbReference>
<keyword evidence="4" id="KW-1185">Reference proteome</keyword>
<evidence type="ECO:0000313" key="4">
    <source>
        <dbReference type="Proteomes" id="UP000694036"/>
    </source>
</evidence>
<dbReference type="Proteomes" id="UP000694036">
    <property type="component" value="Chromosome"/>
</dbReference>
<organism evidence="1 3">
    <name type="scientific">Saccharolobus shibatae</name>
    <dbReference type="NCBI Taxonomy" id="2286"/>
    <lineage>
        <taxon>Archaea</taxon>
        <taxon>Thermoproteota</taxon>
        <taxon>Thermoprotei</taxon>
        <taxon>Sulfolobales</taxon>
        <taxon>Sulfolobaceae</taxon>
        <taxon>Saccharolobus</taxon>
    </lineage>
</organism>
<gene>
    <name evidence="1" type="ORF">J5U21_03124</name>
    <name evidence="2" type="ORF">J5U22_03135</name>
</gene>
<dbReference type="Proteomes" id="UP000693941">
    <property type="component" value="Chromosome"/>
</dbReference>
<protein>
    <submittedName>
        <fullName evidence="1">Archaeal ubiquitin-related modifier Urm1</fullName>
    </submittedName>
</protein>